<evidence type="ECO:0000259" key="13">
    <source>
        <dbReference type="PROSITE" id="PS50172"/>
    </source>
</evidence>
<feature type="binding site" evidence="12">
    <location>
        <position position="328"/>
    </location>
    <ligand>
        <name>NAD(+)</name>
        <dbReference type="ChEBI" id="CHEBI:57540"/>
    </ligand>
</feature>
<evidence type="ECO:0000256" key="5">
    <source>
        <dbReference type="ARBA" id="ARBA00022763"/>
    </source>
</evidence>
<dbReference type="PANTHER" id="PTHR23389">
    <property type="entry name" value="CHROMOSOME TRANSMISSION FIDELITY FACTOR 18"/>
    <property type="match status" value="1"/>
</dbReference>
<feature type="binding site" evidence="12">
    <location>
        <position position="433"/>
    </location>
    <ligand>
        <name>Zn(2+)</name>
        <dbReference type="ChEBI" id="CHEBI:29105"/>
    </ligand>
</feature>
<dbReference type="Gene3D" id="1.10.150.20">
    <property type="entry name" value="5' to 3' exonuclease, C-terminal subdomain"/>
    <property type="match status" value="2"/>
</dbReference>
<feature type="binding site" evidence="12">
    <location>
        <position position="463"/>
    </location>
    <ligand>
        <name>Zn(2+)</name>
        <dbReference type="ChEBI" id="CHEBI:29105"/>
    </ligand>
</feature>
<dbReference type="EMBL" id="JBHRYD010000001">
    <property type="protein sequence ID" value="MFC3703269.1"/>
    <property type="molecule type" value="Genomic_DNA"/>
</dbReference>
<keyword evidence="8 12" id="KW-0520">NAD</keyword>
<dbReference type="InterPro" id="IPR004150">
    <property type="entry name" value="NAD_DNA_ligase_OB"/>
</dbReference>
<reference evidence="15" key="1">
    <citation type="journal article" date="2019" name="Int. J. Syst. Evol. Microbiol.">
        <title>The Global Catalogue of Microorganisms (GCM) 10K type strain sequencing project: providing services to taxonomists for standard genome sequencing and annotation.</title>
        <authorList>
            <consortium name="The Broad Institute Genomics Platform"/>
            <consortium name="The Broad Institute Genome Sequencing Center for Infectious Disease"/>
            <person name="Wu L."/>
            <person name="Ma J."/>
        </authorList>
    </citation>
    <scope>NUCLEOTIDE SEQUENCE [LARGE SCALE GENOMIC DNA]</scope>
    <source>
        <strain evidence="15">KCTC 42281</strain>
    </source>
</reference>
<evidence type="ECO:0000256" key="8">
    <source>
        <dbReference type="ARBA" id="ARBA00023027"/>
    </source>
</evidence>
<dbReference type="RefSeq" id="WP_380093967.1">
    <property type="nucleotide sequence ID" value="NZ_JBHRYD010000001.1"/>
</dbReference>
<name>A0ABV7WY72_9HYPH</name>
<dbReference type="SMART" id="SM00532">
    <property type="entry name" value="LIGANc"/>
    <property type="match status" value="1"/>
</dbReference>
<dbReference type="SUPFAM" id="SSF47781">
    <property type="entry name" value="RuvA domain 2-like"/>
    <property type="match status" value="1"/>
</dbReference>
<dbReference type="SUPFAM" id="SSF56091">
    <property type="entry name" value="DNA ligase/mRNA capping enzyme, catalytic domain"/>
    <property type="match status" value="1"/>
</dbReference>
<keyword evidence="7 12" id="KW-0460">Magnesium</keyword>
<keyword evidence="5 12" id="KW-0227">DNA damage</keyword>
<feature type="binding site" evidence="12">
    <location>
        <position position="457"/>
    </location>
    <ligand>
        <name>Zn(2+)</name>
        <dbReference type="ChEBI" id="CHEBI:29105"/>
    </ligand>
</feature>
<feature type="binding site" evidence="12">
    <location>
        <position position="151"/>
    </location>
    <ligand>
        <name>NAD(+)</name>
        <dbReference type="ChEBI" id="CHEBI:57540"/>
    </ligand>
</feature>
<dbReference type="InterPro" id="IPR010994">
    <property type="entry name" value="RuvA_2-like"/>
</dbReference>
<dbReference type="SUPFAM" id="SSF50249">
    <property type="entry name" value="Nucleic acid-binding proteins"/>
    <property type="match status" value="1"/>
</dbReference>
<proteinExistence type="inferred from homology"/>
<gene>
    <name evidence="12 14" type="primary">ligA</name>
    <name evidence="14" type="ORF">ACFOOL_00700</name>
</gene>
<feature type="domain" description="BRCT" evidence="13">
    <location>
        <begin position="658"/>
        <end position="731"/>
    </location>
</feature>
<dbReference type="InterPro" id="IPR001679">
    <property type="entry name" value="DNA_ligase"/>
</dbReference>
<evidence type="ECO:0000313" key="15">
    <source>
        <dbReference type="Proteomes" id="UP001595613"/>
    </source>
</evidence>
<evidence type="ECO:0000256" key="7">
    <source>
        <dbReference type="ARBA" id="ARBA00022842"/>
    </source>
</evidence>
<keyword evidence="6 12" id="KW-0862">Zinc</keyword>
<dbReference type="InterPro" id="IPR013840">
    <property type="entry name" value="DNAligase_N"/>
</dbReference>
<dbReference type="GO" id="GO:0003911">
    <property type="term" value="F:DNA ligase (NAD+) activity"/>
    <property type="evidence" value="ECO:0007669"/>
    <property type="project" value="UniProtKB-EC"/>
</dbReference>
<keyword evidence="4 12" id="KW-0479">Metal-binding</keyword>
<keyword evidence="3 12" id="KW-0235">DNA replication</keyword>
<dbReference type="NCBIfam" id="NF005932">
    <property type="entry name" value="PRK07956.1"/>
    <property type="match status" value="1"/>
</dbReference>
<evidence type="ECO:0000256" key="3">
    <source>
        <dbReference type="ARBA" id="ARBA00022705"/>
    </source>
</evidence>
<dbReference type="InterPro" id="IPR036420">
    <property type="entry name" value="BRCT_dom_sf"/>
</dbReference>
<dbReference type="Gene3D" id="1.10.287.610">
    <property type="entry name" value="Helix hairpin bin"/>
    <property type="match status" value="1"/>
</dbReference>
<evidence type="ECO:0000256" key="12">
    <source>
        <dbReference type="HAMAP-Rule" id="MF_01588"/>
    </source>
</evidence>
<keyword evidence="2 12" id="KW-0436">Ligase</keyword>
<organism evidence="14 15">
    <name type="scientific">Devosia honganensis</name>
    <dbReference type="NCBI Taxonomy" id="1610527"/>
    <lineage>
        <taxon>Bacteria</taxon>
        <taxon>Pseudomonadati</taxon>
        <taxon>Pseudomonadota</taxon>
        <taxon>Alphaproteobacteria</taxon>
        <taxon>Hyphomicrobiales</taxon>
        <taxon>Devosiaceae</taxon>
        <taxon>Devosia</taxon>
    </lineage>
</organism>
<dbReference type="InterPro" id="IPR041663">
    <property type="entry name" value="DisA/LigA_HHH"/>
</dbReference>
<comment type="caution">
    <text evidence="14">The sequence shown here is derived from an EMBL/GenBank/DDBJ whole genome shotgun (WGS) entry which is preliminary data.</text>
</comment>
<dbReference type="SUPFAM" id="SSF52113">
    <property type="entry name" value="BRCT domain"/>
    <property type="match status" value="1"/>
</dbReference>
<evidence type="ECO:0000256" key="10">
    <source>
        <dbReference type="ARBA" id="ARBA00023211"/>
    </source>
</evidence>
<evidence type="ECO:0000256" key="2">
    <source>
        <dbReference type="ARBA" id="ARBA00022598"/>
    </source>
</evidence>
<dbReference type="SMART" id="SM00292">
    <property type="entry name" value="BRCT"/>
    <property type="match status" value="1"/>
</dbReference>
<dbReference type="Pfam" id="PF01653">
    <property type="entry name" value="DNA_ligase_aden"/>
    <property type="match status" value="1"/>
</dbReference>
<dbReference type="CDD" id="cd00114">
    <property type="entry name" value="LIGANc"/>
    <property type="match status" value="1"/>
</dbReference>
<sequence>MSDLPLKDVADLSEDEARIELERLAAAIAAADIAYHQQDAPEISDAEYDALKRRNDALEEAFPDLVRPDSPSGRVGAAPAEGFAKVRHMVPMLSLAKAYTDQDVADFIERGRRFFDRDKDLDLAFTAEPKIDGLSASLRYENGVFVQGATRGDGAVGEDITANLRTIGDIPSRLAGSGWPEVIEIRGEVYMTYAEFQALKARAASAGGQDYVNPRNTAAGSLRQKDPSITASRNLKFFAYAWGFASAEPAATQYEAVRKFAEWGFAISPLMVRATSADELIAHYRTIEAQRSSLGYDIDGVVYKVDRIDLQKRWGYVTGEPRWAVAHKFPAERATTTIRDIEIQVGRTGTLAPVARLDPVSVGGVTVVNVTLHNEDYIAGRDSAGLPIREGKDIRIGDTVVIQRAGDVIPQIVDVVMEKRPAAAQPYHMPETCPVCGSPAVREHNEKTGKLDSRRRCTGELICPAQAVEGLRHFVSRGALDIEGLGAENIELFFGKGLIRTAADIFTLRDRRPEVQQALAERREEQARAREAASGRVRKNVRAVEDRNFEGLDKLFAAIDARREPELDRFIFALGIRHIGETTAAALARTFGTMEELIRVGKEVAAAEDPVSVFPSIDGIGGTVIEALSGFFGNRRNDDVLEALLGQVRPKPYVVTISADSQVAGKTVVFSGSLERMTRSEAKAMAERLGAKVAGSVSGQTDILVAGPGAGSKLTRAQELGVEVITEDEWFDRVGG</sequence>
<evidence type="ECO:0000256" key="4">
    <source>
        <dbReference type="ARBA" id="ARBA00022723"/>
    </source>
</evidence>
<dbReference type="CDD" id="cd17748">
    <property type="entry name" value="BRCT_DNA_ligase_like"/>
    <property type="match status" value="1"/>
</dbReference>
<feature type="binding site" evidence="12">
    <location>
        <position position="436"/>
    </location>
    <ligand>
        <name>Zn(2+)</name>
        <dbReference type="ChEBI" id="CHEBI:29105"/>
    </ligand>
</feature>
<dbReference type="EC" id="6.5.1.2" evidence="12"/>
<evidence type="ECO:0000256" key="11">
    <source>
        <dbReference type="ARBA" id="ARBA00034005"/>
    </source>
</evidence>
<feature type="binding site" evidence="12">
    <location>
        <begin position="94"/>
        <end position="95"/>
    </location>
    <ligand>
        <name>NAD(+)</name>
        <dbReference type="ChEBI" id="CHEBI:57540"/>
    </ligand>
</feature>
<evidence type="ECO:0000256" key="6">
    <source>
        <dbReference type="ARBA" id="ARBA00022833"/>
    </source>
</evidence>
<keyword evidence="9 12" id="KW-0234">DNA repair</keyword>
<dbReference type="Gene3D" id="6.20.10.30">
    <property type="match status" value="1"/>
</dbReference>
<feature type="binding site" evidence="12">
    <location>
        <begin position="45"/>
        <end position="49"/>
    </location>
    <ligand>
        <name>NAD(+)</name>
        <dbReference type="ChEBI" id="CHEBI:57540"/>
    </ligand>
</feature>
<keyword evidence="10 12" id="KW-0464">Manganese</keyword>
<dbReference type="InterPro" id="IPR013839">
    <property type="entry name" value="DNAligase_adenylation"/>
</dbReference>
<dbReference type="Pfam" id="PF12826">
    <property type="entry name" value="HHH_2"/>
    <property type="match status" value="1"/>
</dbReference>
<comment type="cofactor">
    <cofactor evidence="12">
        <name>Mg(2+)</name>
        <dbReference type="ChEBI" id="CHEBI:18420"/>
    </cofactor>
    <cofactor evidence="12">
        <name>Mn(2+)</name>
        <dbReference type="ChEBI" id="CHEBI:29035"/>
    </cofactor>
</comment>
<dbReference type="InterPro" id="IPR001357">
    <property type="entry name" value="BRCT_dom"/>
</dbReference>
<comment type="similarity">
    <text evidence="12">Belongs to the NAD-dependent DNA ligase family. LigA subfamily.</text>
</comment>
<dbReference type="Pfam" id="PF03119">
    <property type="entry name" value="DNA_ligase_ZBD"/>
    <property type="match status" value="1"/>
</dbReference>
<dbReference type="InterPro" id="IPR012340">
    <property type="entry name" value="NA-bd_OB-fold"/>
</dbReference>
<dbReference type="InterPro" id="IPR018239">
    <property type="entry name" value="DNA_ligase_AS"/>
</dbReference>
<comment type="function">
    <text evidence="1 12">DNA ligase that catalyzes the formation of phosphodiester linkages between 5'-phosphoryl and 3'-hydroxyl groups in double-stranded DNA using NAD as a coenzyme and as the energy source for the reaction. It is essential for DNA replication and repair of damaged DNA.</text>
</comment>
<comment type="catalytic activity">
    <reaction evidence="11 12">
        <text>NAD(+) + (deoxyribonucleotide)n-3'-hydroxyl + 5'-phospho-(deoxyribonucleotide)m = (deoxyribonucleotide)n+m + AMP + beta-nicotinamide D-nucleotide.</text>
        <dbReference type="EC" id="6.5.1.2"/>
    </reaction>
</comment>
<feature type="binding site" evidence="12">
    <location>
        <position position="188"/>
    </location>
    <ligand>
        <name>NAD(+)</name>
        <dbReference type="ChEBI" id="CHEBI:57540"/>
    </ligand>
</feature>
<evidence type="ECO:0000256" key="1">
    <source>
        <dbReference type="ARBA" id="ARBA00004067"/>
    </source>
</evidence>
<dbReference type="InterPro" id="IPR004149">
    <property type="entry name" value="Znf_DNAligase_C4"/>
</dbReference>
<dbReference type="NCBIfam" id="TIGR00575">
    <property type="entry name" value="dnlj"/>
    <property type="match status" value="1"/>
</dbReference>
<dbReference type="Pfam" id="PF00533">
    <property type="entry name" value="BRCT"/>
    <property type="match status" value="1"/>
</dbReference>
<dbReference type="PANTHER" id="PTHR23389:SF9">
    <property type="entry name" value="DNA LIGASE"/>
    <property type="match status" value="1"/>
</dbReference>
<dbReference type="Gene3D" id="3.30.470.30">
    <property type="entry name" value="DNA ligase/mRNA capping enzyme"/>
    <property type="match status" value="1"/>
</dbReference>
<evidence type="ECO:0000256" key="9">
    <source>
        <dbReference type="ARBA" id="ARBA00023204"/>
    </source>
</evidence>
<dbReference type="PROSITE" id="PS01055">
    <property type="entry name" value="DNA_LIGASE_N1"/>
    <property type="match status" value="1"/>
</dbReference>
<dbReference type="Gene3D" id="3.40.50.10190">
    <property type="entry name" value="BRCT domain"/>
    <property type="match status" value="1"/>
</dbReference>
<dbReference type="Pfam" id="PF03120">
    <property type="entry name" value="OB_DNA_ligase"/>
    <property type="match status" value="1"/>
</dbReference>
<accession>A0ABV7WY72</accession>
<dbReference type="Gene3D" id="2.40.50.140">
    <property type="entry name" value="Nucleic acid-binding proteins"/>
    <property type="match status" value="1"/>
</dbReference>
<feature type="active site" description="N6-AMP-lysine intermediate" evidence="12">
    <location>
        <position position="130"/>
    </location>
</feature>
<keyword evidence="15" id="KW-1185">Reference proteome</keyword>
<feature type="binding site" evidence="12">
    <location>
        <position position="304"/>
    </location>
    <ligand>
        <name>NAD(+)</name>
        <dbReference type="ChEBI" id="CHEBI:57540"/>
    </ligand>
</feature>
<evidence type="ECO:0000313" key="14">
    <source>
        <dbReference type="EMBL" id="MFC3703269.1"/>
    </source>
</evidence>
<dbReference type="HAMAP" id="MF_01588">
    <property type="entry name" value="DNA_ligase_A"/>
    <property type="match status" value="1"/>
</dbReference>
<dbReference type="Proteomes" id="UP001595613">
    <property type="component" value="Unassembled WGS sequence"/>
</dbReference>
<protein>
    <recommendedName>
        <fullName evidence="12">DNA ligase</fullName>
        <ecNumber evidence="12">6.5.1.2</ecNumber>
    </recommendedName>
    <alternativeName>
        <fullName evidence="12">Polydeoxyribonucleotide synthase [NAD(+)]</fullName>
    </alternativeName>
</protein>
<feature type="binding site" evidence="12">
    <location>
        <position position="128"/>
    </location>
    <ligand>
        <name>NAD(+)</name>
        <dbReference type="ChEBI" id="CHEBI:57540"/>
    </ligand>
</feature>
<dbReference type="PIRSF" id="PIRSF001604">
    <property type="entry name" value="LigA"/>
    <property type="match status" value="1"/>
</dbReference>
<dbReference type="PROSITE" id="PS50172">
    <property type="entry name" value="BRCT"/>
    <property type="match status" value="1"/>
</dbReference>